<sequence>MSGRQGGKLKPLKQSKKKNNDMDEEDLAFKKKQQEEAKKLKELQAKAGGKGPLRKYFAKEHAIKAIMLMDSLFLPLLYLYNYKNVPVRLSRLLLAKAIKTPDPDENDAEPWMKSIIFHQSHITPDMRTALFHPRRQAYHKRDHRRYSSPDKAYRQSSPQQPRLDSRRSGKKVFMPKDSDTESDNEKNDDDSSSSSSEKENDTFALDCSEDTHTNARHSLTTILPSDHHQGNAIESSLPAMDSTGTPSSSSSQSSSVSSSSKQSMSVTPFMDDWRTSYYMQQQLYLFQQQQLFYAQHALLETQMMIHQQRIASPLRLYDPFPQAGLVGQIGKRALFAERQQQIRDRAERMAGRSPRTTRRSSEPPSYL</sequence>
<dbReference type="OrthoDB" id="2285112at2759"/>
<dbReference type="AlphaFoldDB" id="A0A168MZZ8"/>
<feature type="region of interest" description="Disordered" evidence="1">
    <location>
        <begin position="136"/>
        <end position="203"/>
    </location>
</feature>
<feature type="compositionally biased region" description="Basic and acidic residues" evidence="1">
    <location>
        <begin position="174"/>
        <end position="185"/>
    </location>
</feature>
<organism evidence="2">
    <name type="scientific">Absidia glauca</name>
    <name type="common">Pin mould</name>
    <dbReference type="NCBI Taxonomy" id="4829"/>
    <lineage>
        <taxon>Eukaryota</taxon>
        <taxon>Fungi</taxon>
        <taxon>Fungi incertae sedis</taxon>
        <taxon>Mucoromycota</taxon>
        <taxon>Mucoromycotina</taxon>
        <taxon>Mucoromycetes</taxon>
        <taxon>Mucorales</taxon>
        <taxon>Cunninghamellaceae</taxon>
        <taxon>Absidia</taxon>
    </lineage>
</organism>
<dbReference type="InParanoid" id="A0A168MZZ8"/>
<keyword evidence="3" id="KW-1185">Reference proteome</keyword>
<evidence type="ECO:0000313" key="3">
    <source>
        <dbReference type="Proteomes" id="UP000078561"/>
    </source>
</evidence>
<protein>
    <submittedName>
        <fullName evidence="2">Uncharacterized protein</fullName>
    </submittedName>
</protein>
<feature type="region of interest" description="Disordered" evidence="1">
    <location>
        <begin position="1"/>
        <end position="35"/>
    </location>
</feature>
<dbReference type="Pfam" id="PF09072">
    <property type="entry name" value="TMA7"/>
    <property type="match status" value="1"/>
</dbReference>
<feature type="region of interest" description="Disordered" evidence="1">
    <location>
        <begin position="224"/>
        <end position="264"/>
    </location>
</feature>
<feature type="region of interest" description="Disordered" evidence="1">
    <location>
        <begin position="343"/>
        <end position="367"/>
    </location>
</feature>
<feature type="compositionally biased region" description="Low complexity" evidence="1">
    <location>
        <begin position="247"/>
        <end position="264"/>
    </location>
</feature>
<evidence type="ECO:0000313" key="2">
    <source>
        <dbReference type="EMBL" id="SAL99529.1"/>
    </source>
</evidence>
<dbReference type="EMBL" id="LT552879">
    <property type="protein sequence ID" value="SAL99529.1"/>
    <property type="molecule type" value="Genomic_DNA"/>
</dbReference>
<dbReference type="PANTHER" id="PTHR28632">
    <property type="entry name" value="TRANSLATION MACHINERY-ASSOCIATED PROTEIN 7"/>
    <property type="match status" value="1"/>
</dbReference>
<gene>
    <name evidence="2" type="primary">ABSGL_05167.1 scaffold 6766</name>
</gene>
<evidence type="ECO:0000256" key="1">
    <source>
        <dbReference type="SAM" id="MobiDB-lite"/>
    </source>
</evidence>
<dbReference type="Proteomes" id="UP000078561">
    <property type="component" value="Unassembled WGS sequence"/>
</dbReference>
<dbReference type="STRING" id="4829.A0A168MZZ8"/>
<proteinExistence type="predicted"/>
<reference evidence="2" key="1">
    <citation type="submission" date="2016-04" db="EMBL/GenBank/DDBJ databases">
        <authorList>
            <person name="Evans L.H."/>
            <person name="Alamgir A."/>
            <person name="Owens N."/>
            <person name="Weber N.D."/>
            <person name="Virtaneva K."/>
            <person name="Barbian K."/>
            <person name="Babar A."/>
            <person name="Rosenke K."/>
        </authorList>
    </citation>
    <scope>NUCLEOTIDE SEQUENCE [LARGE SCALE GENOMIC DNA]</scope>
    <source>
        <strain evidence="2">CBS 101.48</strain>
    </source>
</reference>
<dbReference type="InterPro" id="IPR015157">
    <property type="entry name" value="TMA7"/>
</dbReference>
<name>A0A168MZZ8_ABSGL</name>
<accession>A0A168MZZ8</accession>